<sequence>MAPYQYNMEHRCISECAASFLFIFLMESLLANKLLPKTKGHNIGFGFVAVGVGFSVFIALQCFGFISSALNPAVTLAFTILGDIPWNHFPAIAGSQVLGSFLGAVVVWLFYMPHFSTVPEPPPKKDEDRLLRTRDDLGDSALRFASYNTAPPLHTLSSRLRSFGRIGSRAYRAEDVLGRDAVLGRQRRLERRRSVSIADLHERLVQLEQVHGGEPVCSTRRKRQRATGSLKRNALGTHEEEMRARVDGHPLRSGSLQALVQHEQKSDLYFAGAPPPGPEGPPSLRPDDATEAATEETTEDGEGGRRGGSAKFAFGRQAGRHLRSKLRSAFAMDVPTRSDRLLDASIVADQNAKLSVFCMRPSIYDPLPNLLAEVIATAVLIVGVCLISERGTMLFEPADGLYVHAIRSLYIGLLFVVLVLSLGGTGVAMNPARDFGPRLAHYLLPIAGKGQSEWYYAWIPIVGPFIGGAIGVGLHKALQMLNNSSVEGGYYDDEIGSLLDASGS</sequence>
<evidence type="ECO:0000313" key="9">
    <source>
        <dbReference type="EMBL" id="CAD7698950.1"/>
    </source>
</evidence>
<keyword evidence="5 8" id="KW-1133">Transmembrane helix</keyword>
<dbReference type="Pfam" id="PF00230">
    <property type="entry name" value="MIP"/>
    <property type="match status" value="2"/>
</dbReference>
<feature type="transmembrane region" description="Helical" evidence="8">
    <location>
        <begin position="43"/>
        <end position="70"/>
    </location>
</feature>
<evidence type="ECO:0000256" key="1">
    <source>
        <dbReference type="ARBA" id="ARBA00004141"/>
    </source>
</evidence>
<accession>A0A8S1IVJ1</accession>
<feature type="transmembrane region" description="Helical" evidence="8">
    <location>
        <begin position="409"/>
        <end position="429"/>
    </location>
</feature>
<proteinExistence type="inferred from homology"/>
<name>A0A8S1IVJ1_9CHLO</name>
<evidence type="ECO:0000313" key="10">
    <source>
        <dbReference type="Proteomes" id="UP000708148"/>
    </source>
</evidence>
<dbReference type="EMBL" id="CAJHUC010000927">
    <property type="protein sequence ID" value="CAD7698950.1"/>
    <property type="molecule type" value="Genomic_DNA"/>
</dbReference>
<keyword evidence="4 8" id="KW-0812">Transmembrane</keyword>
<keyword evidence="10" id="KW-1185">Reference proteome</keyword>
<organism evidence="9 10">
    <name type="scientific">Ostreobium quekettii</name>
    <dbReference type="NCBI Taxonomy" id="121088"/>
    <lineage>
        <taxon>Eukaryota</taxon>
        <taxon>Viridiplantae</taxon>
        <taxon>Chlorophyta</taxon>
        <taxon>core chlorophytes</taxon>
        <taxon>Ulvophyceae</taxon>
        <taxon>TCBD clade</taxon>
        <taxon>Bryopsidales</taxon>
        <taxon>Ostreobineae</taxon>
        <taxon>Ostreobiaceae</taxon>
        <taxon>Ostreobium</taxon>
    </lineage>
</organism>
<comment type="subcellular location">
    <subcellularLocation>
        <location evidence="1">Membrane</location>
        <topology evidence="1">Multi-pass membrane protein</topology>
    </subcellularLocation>
</comment>
<dbReference type="Gene3D" id="1.20.1080.10">
    <property type="entry name" value="Glycerol uptake facilitator protein"/>
    <property type="match status" value="2"/>
</dbReference>
<feature type="compositionally biased region" description="Pro residues" evidence="7">
    <location>
        <begin position="273"/>
        <end position="284"/>
    </location>
</feature>
<keyword evidence="3" id="KW-0813">Transport</keyword>
<evidence type="ECO:0000256" key="7">
    <source>
        <dbReference type="SAM" id="MobiDB-lite"/>
    </source>
</evidence>
<dbReference type="Proteomes" id="UP000708148">
    <property type="component" value="Unassembled WGS sequence"/>
</dbReference>
<dbReference type="SUPFAM" id="SSF81338">
    <property type="entry name" value="Aquaporin-like"/>
    <property type="match status" value="2"/>
</dbReference>
<feature type="transmembrane region" description="Helical" evidence="8">
    <location>
        <begin position="12"/>
        <end position="31"/>
    </location>
</feature>
<feature type="compositionally biased region" description="Acidic residues" evidence="7">
    <location>
        <begin position="289"/>
        <end position="301"/>
    </location>
</feature>
<feature type="transmembrane region" description="Helical" evidence="8">
    <location>
        <begin position="454"/>
        <end position="474"/>
    </location>
</feature>
<dbReference type="InterPro" id="IPR000425">
    <property type="entry name" value="MIP"/>
</dbReference>
<dbReference type="GO" id="GO:0005886">
    <property type="term" value="C:plasma membrane"/>
    <property type="evidence" value="ECO:0007669"/>
    <property type="project" value="TreeGrafter"/>
</dbReference>
<feature type="transmembrane region" description="Helical" evidence="8">
    <location>
        <begin position="91"/>
        <end position="111"/>
    </location>
</feature>
<dbReference type="InterPro" id="IPR050363">
    <property type="entry name" value="MIP/Aquaporin"/>
</dbReference>
<evidence type="ECO:0000256" key="2">
    <source>
        <dbReference type="ARBA" id="ARBA00006175"/>
    </source>
</evidence>
<feature type="transmembrane region" description="Helical" evidence="8">
    <location>
        <begin position="370"/>
        <end position="388"/>
    </location>
</feature>
<dbReference type="InterPro" id="IPR023271">
    <property type="entry name" value="Aquaporin-like"/>
</dbReference>
<dbReference type="PANTHER" id="PTHR43829">
    <property type="entry name" value="AQUAPORIN OR AQUAGLYCEROPORIN RELATED"/>
    <property type="match status" value="1"/>
</dbReference>
<evidence type="ECO:0000256" key="3">
    <source>
        <dbReference type="ARBA" id="ARBA00022448"/>
    </source>
</evidence>
<comment type="caution">
    <text evidence="9">The sequence shown here is derived from an EMBL/GenBank/DDBJ whole genome shotgun (WGS) entry which is preliminary data.</text>
</comment>
<dbReference type="PANTHER" id="PTHR43829:SF9">
    <property type="entry name" value="AQUAPORIN-9"/>
    <property type="match status" value="1"/>
</dbReference>
<dbReference type="OrthoDB" id="3222at2759"/>
<gene>
    <name evidence="9" type="ORF">OSTQU699_LOCUS4309</name>
</gene>
<evidence type="ECO:0000256" key="8">
    <source>
        <dbReference type="SAM" id="Phobius"/>
    </source>
</evidence>
<evidence type="ECO:0000256" key="4">
    <source>
        <dbReference type="ARBA" id="ARBA00022692"/>
    </source>
</evidence>
<evidence type="ECO:0000256" key="6">
    <source>
        <dbReference type="ARBA" id="ARBA00023136"/>
    </source>
</evidence>
<feature type="region of interest" description="Disordered" evidence="7">
    <location>
        <begin position="268"/>
        <end position="310"/>
    </location>
</feature>
<dbReference type="GO" id="GO:0015250">
    <property type="term" value="F:water channel activity"/>
    <property type="evidence" value="ECO:0007669"/>
    <property type="project" value="TreeGrafter"/>
</dbReference>
<feature type="region of interest" description="Disordered" evidence="7">
    <location>
        <begin position="217"/>
        <end position="250"/>
    </location>
</feature>
<evidence type="ECO:0000256" key="5">
    <source>
        <dbReference type="ARBA" id="ARBA00022989"/>
    </source>
</evidence>
<reference evidence="9" key="1">
    <citation type="submission" date="2020-12" db="EMBL/GenBank/DDBJ databases">
        <authorList>
            <person name="Iha C."/>
        </authorList>
    </citation>
    <scope>NUCLEOTIDE SEQUENCE</scope>
</reference>
<dbReference type="AlphaFoldDB" id="A0A8S1IVJ1"/>
<dbReference type="GO" id="GO:0015254">
    <property type="term" value="F:glycerol channel activity"/>
    <property type="evidence" value="ECO:0007669"/>
    <property type="project" value="TreeGrafter"/>
</dbReference>
<keyword evidence="6 8" id="KW-0472">Membrane</keyword>
<feature type="compositionally biased region" description="Basic and acidic residues" evidence="7">
    <location>
        <begin position="237"/>
        <end position="250"/>
    </location>
</feature>
<comment type="similarity">
    <text evidence="2">Belongs to the MIP/aquaporin (TC 1.A.8) family.</text>
</comment>
<protein>
    <submittedName>
        <fullName evidence="9">Uncharacterized protein</fullName>
    </submittedName>
</protein>